<dbReference type="InterPro" id="IPR008983">
    <property type="entry name" value="Tumour_necrosis_fac-like_dom"/>
</dbReference>
<dbReference type="SMR" id="F0V489"/>
<gene>
    <name evidence="6" type="primary">MgC1q52</name>
</gene>
<feature type="signal peptide" evidence="4">
    <location>
        <begin position="1"/>
        <end position="19"/>
    </location>
</feature>
<evidence type="ECO:0000256" key="2">
    <source>
        <dbReference type="ARBA" id="ARBA00022525"/>
    </source>
</evidence>
<dbReference type="PROSITE" id="PS50871">
    <property type="entry name" value="C1Q"/>
    <property type="match status" value="1"/>
</dbReference>
<comment type="subcellular location">
    <subcellularLocation>
        <location evidence="1">Secreted</location>
    </subcellularLocation>
</comment>
<dbReference type="GO" id="GO:0005576">
    <property type="term" value="C:extracellular region"/>
    <property type="evidence" value="ECO:0007669"/>
    <property type="project" value="UniProtKB-SubCell"/>
</dbReference>
<dbReference type="SMART" id="SM00110">
    <property type="entry name" value="C1Q"/>
    <property type="match status" value="1"/>
</dbReference>
<dbReference type="Gene3D" id="2.60.120.40">
    <property type="match status" value="1"/>
</dbReference>
<name>F0V489_MYTGA</name>
<reference evidence="6" key="1">
    <citation type="journal article" date="2011" name="Dev. Comp. Immunol.">
        <title>The C1q domain containing proteins of the Mediterranean mussel Mytilus galloprovincialis: A widespread and diverse family of immune-related molecules.</title>
        <authorList>
            <person name="Gerdol M."/>
            <person name="Manfrin C."/>
            <person name="De Moro G."/>
            <person name="Figueras A."/>
            <person name="Novoa B."/>
            <person name="Venier P."/>
            <person name="Pallavicini A."/>
        </authorList>
    </citation>
    <scope>NUCLEOTIDE SEQUENCE</scope>
</reference>
<dbReference type="EMBL" id="FR715631">
    <property type="protein sequence ID" value="CBX41701.1"/>
    <property type="molecule type" value="mRNA"/>
</dbReference>
<dbReference type="PRINTS" id="PR00007">
    <property type="entry name" value="COMPLEMNTC1Q"/>
</dbReference>
<evidence type="ECO:0000256" key="4">
    <source>
        <dbReference type="SAM" id="SignalP"/>
    </source>
</evidence>
<dbReference type="SUPFAM" id="SSF49842">
    <property type="entry name" value="TNF-like"/>
    <property type="match status" value="1"/>
</dbReference>
<dbReference type="Pfam" id="PF00386">
    <property type="entry name" value="C1q"/>
    <property type="match status" value="1"/>
</dbReference>
<feature type="chain" id="PRO_5003258748" evidence="4">
    <location>
        <begin position="20"/>
        <end position="187"/>
    </location>
</feature>
<evidence type="ECO:0000256" key="3">
    <source>
        <dbReference type="ARBA" id="ARBA00022729"/>
    </source>
</evidence>
<dbReference type="PANTHER" id="PTHR22923">
    <property type="entry name" value="CEREBELLIN-RELATED"/>
    <property type="match status" value="1"/>
</dbReference>
<sequence length="187" mass="20419">MSLFQVILLTCVMSLMVKGHQSCSRNAGLMKSIQYQLKLVEDNDGKCDCKGRGSESGKVAFMAKNSADLQNTPSKSVVVYNIVITNIGNGYDSSSGIFFAPSNGVYTFSWTVLTHSGKYFHTYLALNGKLIARNYTGAKGVADHASGSQNVVIEVKKDDKVFIKVQDGYTGKFMFGNSWSTFSGYKL</sequence>
<keyword evidence="2" id="KW-0964">Secreted</keyword>
<evidence type="ECO:0000313" key="6">
    <source>
        <dbReference type="EMBL" id="CBX41701.1"/>
    </source>
</evidence>
<feature type="domain" description="C1q" evidence="5">
    <location>
        <begin position="54"/>
        <end position="187"/>
    </location>
</feature>
<evidence type="ECO:0000259" key="5">
    <source>
        <dbReference type="PROSITE" id="PS50871"/>
    </source>
</evidence>
<keyword evidence="3 4" id="KW-0732">Signal</keyword>
<evidence type="ECO:0000256" key="1">
    <source>
        <dbReference type="ARBA" id="ARBA00004613"/>
    </source>
</evidence>
<protein>
    <submittedName>
        <fullName evidence="6">Putative C1q domain containing protein MgC1q52</fullName>
    </submittedName>
</protein>
<dbReference type="InterPro" id="IPR050822">
    <property type="entry name" value="Cerebellin_Synaptic_Org"/>
</dbReference>
<organism evidence="6">
    <name type="scientific">Mytilus galloprovincialis</name>
    <name type="common">Mediterranean mussel</name>
    <dbReference type="NCBI Taxonomy" id="29158"/>
    <lineage>
        <taxon>Eukaryota</taxon>
        <taxon>Metazoa</taxon>
        <taxon>Spiralia</taxon>
        <taxon>Lophotrochozoa</taxon>
        <taxon>Mollusca</taxon>
        <taxon>Bivalvia</taxon>
        <taxon>Autobranchia</taxon>
        <taxon>Pteriomorphia</taxon>
        <taxon>Mytilida</taxon>
        <taxon>Mytiloidea</taxon>
        <taxon>Mytilidae</taxon>
        <taxon>Mytilinae</taxon>
        <taxon>Mytilus</taxon>
    </lineage>
</organism>
<dbReference type="InterPro" id="IPR001073">
    <property type="entry name" value="C1q_dom"/>
</dbReference>
<dbReference type="PANTHER" id="PTHR22923:SF116">
    <property type="entry name" value="C1Q DOMAIN-CONTAINING PROTEIN"/>
    <property type="match status" value="1"/>
</dbReference>
<dbReference type="AlphaFoldDB" id="F0V489"/>
<proteinExistence type="evidence at transcript level"/>
<accession>F0V489</accession>